<dbReference type="KEGG" id="clec:106673165"/>
<name>A0A8I6SAZ3_CIMLE</name>
<dbReference type="AlphaFoldDB" id="A0A8I6SAZ3"/>
<protein>
    <submittedName>
        <fullName evidence="1">Uncharacterized protein</fullName>
    </submittedName>
</protein>
<organism evidence="1 2">
    <name type="scientific">Cimex lectularius</name>
    <name type="common">Bed bug</name>
    <name type="synonym">Acanthia lectularia</name>
    <dbReference type="NCBI Taxonomy" id="79782"/>
    <lineage>
        <taxon>Eukaryota</taxon>
        <taxon>Metazoa</taxon>
        <taxon>Ecdysozoa</taxon>
        <taxon>Arthropoda</taxon>
        <taxon>Hexapoda</taxon>
        <taxon>Insecta</taxon>
        <taxon>Pterygota</taxon>
        <taxon>Neoptera</taxon>
        <taxon>Paraneoptera</taxon>
        <taxon>Hemiptera</taxon>
        <taxon>Heteroptera</taxon>
        <taxon>Panheteroptera</taxon>
        <taxon>Cimicomorpha</taxon>
        <taxon>Cimicidae</taxon>
        <taxon>Cimex</taxon>
    </lineage>
</organism>
<dbReference type="EnsemblMetazoa" id="XM_024228139.1">
    <property type="protein sequence ID" value="XP_024083907.1"/>
    <property type="gene ID" value="LOC106673165"/>
</dbReference>
<accession>A0A8I6SAZ3</accession>
<keyword evidence="2" id="KW-1185">Reference proteome</keyword>
<evidence type="ECO:0000313" key="2">
    <source>
        <dbReference type="Proteomes" id="UP000494040"/>
    </source>
</evidence>
<reference evidence="1" key="1">
    <citation type="submission" date="2022-01" db="UniProtKB">
        <authorList>
            <consortium name="EnsemblMetazoa"/>
        </authorList>
    </citation>
    <scope>IDENTIFICATION</scope>
</reference>
<evidence type="ECO:0000313" key="1">
    <source>
        <dbReference type="EnsemblMetazoa" id="XP_014260668.1"/>
    </source>
</evidence>
<sequence>MVGKLVNKENAYDANTPSVKKNVTRPMLLKRPLLDVKNTIKPSEQQLMNSPNLKLACKSTVKELARDDYDDIIDDLKYPENNLIDDFQDILPSKLLPTHEELNCFVLGIYPPGSGECNNFTNEEDELFFCEEPDRSRFDLSSDLILLDDISEVSYEFMEEDDNFH</sequence>
<dbReference type="Proteomes" id="UP000494040">
    <property type="component" value="Unassembled WGS sequence"/>
</dbReference>
<gene>
    <name evidence="1" type="primary">106673165</name>
</gene>
<proteinExistence type="predicted"/>
<dbReference type="EnsemblMetazoa" id="XM_014405182.2">
    <property type="protein sequence ID" value="XP_014260668.1"/>
    <property type="gene ID" value="LOC106673165"/>
</dbReference>